<dbReference type="PANTHER" id="PTHR12673">
    <property type="entry name" value="FACIOGENITAL DYSPLASIA PROTEIN"/>
    <property type="match status" value="1"/>
</dbReference>
<dbReference type="GO" id="GO:0005085">
    <property type="term" value="F:guanyl-nucleotide exchange factor activity"/>
    <property type="evidence" value="ECO:0007669"/>
    <property type="project" value="InterPro"/>
</dbReference>
<dbReference type="InterPro" id="IPR051092">
    <property type="entry name" value="FYVE_RhoGEF_PH"/>
</dbReference>
<dbReference type="InterPro" id="IPR001849">
    <property type="entry name" value="PH_domain"/>
</dbReference>
<dbReference type="Proteomes" id="UP000327044">
    <property type="component" value="Unassembled WGS sequence"/>
</dbReference>
<dbReference type="GO" id="GO:0005737">
    <property type="term" value="C:cytoplasm"/>
    <property type="evidence" value="ECO:0007669"/>
    <property type="project" value="TreeGrafter"/>
</dbReference>
<dbReference type="InterPro" id="IPR035899">
    <property type="entry name" value="DBL_dom_sf"/>
</dbReference>
<keyword evidence="4" id="KW-1185">Reference proteome</keyword>
<dbReference type="AlphaFoldDB" id="A0A5N4AHF1"/>
<dbReference type="PANTHER" id="PTHR12673:SF159">
    <property type="entry name" value="LD03170P"/>
    <property type="match status" value="1"/>
</dbReference>
<evidence type="ECO:0000259" key="2">
    <source>
        <dbReference type="PROSITE" id="PS50010"/>
    </source>
</evidence>
<dbReference type="InterPro" id="IPR000219">
    <property type="entry name" value="DH_dom"/>
</dbReference>
<comment type="caution">
    <text evidence="3">The sequence shown here is derived from an EMBL/GenBank/DDBJ whole genome shotgun (WGS) entry which is preliminary data.</text>
</comment>
<gene>
    <name evidence="3" type="ORF">PPYR_10808</name>
</gene>
<accession>A0A5N4AHF1</accession>
<evidence type="ECO:0000313" key="3">
    <source>
        <dbReference type="EMBL" id="KAB0796747.1"/>
    </source>
</evidence>
<dbReference type="SMART" id="SM00233">
    <property type="entry name" value="PH"/>
    <property type="match status" value="1"/>
</dbReference>
<protein>
    <recommendedName>
        <fullName evidence="5">DH domain-containing protein</fullName>
    </recommendedName>
</protein>
<dbReference type="PROSITE" id="PS50010">
    <property type="entry name" value="DH_2"/>
    <property type="match status" value="1"/>
</dbReference>
<dbReference type="PROSITE" id="PS50003">
    <property type="entry name" value="PH_DOMAIN"/>
    <property type="match status" value="1"/>
</dbReference>
<dbReference type="PROSITE" id="PS00741">
    <property type="entry name" value="DH_1"/>
    <property type="match status" value="1"/>
</dbReference>
<dbReference type="Pfam" id="PF00621">
    <property type="entry name" value="RhoGEF"/>
    <property type="match status" value="1"/>
</dbReference>
<dbReference type="InParanoid" id="A0A5N4AHF1"/>
<organism evidence="3 4">
    <name type="scientific">Photinus pyralis</name>
    <name type="common">Common eastern firefly</name>
    <name type="synonym">Lampyris pyralis</name>
    <dbReference type="NCBI Taxonomy" id="7054"/>
    <lineage>
        <taxon>Eukaryota</taxon>
        <taxon>Metazoa</taxon>
        <taxon>Ecdysozoa</taxon>
        <taxon>Arthropoda</taxon>
        <taxon>Hexapoda</taxon>
        <taxon>Insecta</taxon>
        <taxon>Pterygota</taxon>
        <taxon>Neoptera</taxon>
        <taxon>Endopterygota</taxon>
        <taxon>Coleoptera</taxon>
        <taxon>Polyphaga</taxon>
        <taxon>Elateriformia</taxon>
        <taxon>Elateroidea</taxon>
        <taxon>Lampyridae</taxon>
        <taxon>Lampyrinae</taxon>
        <taxon>Photinus</taxon>
    </lineage>
</organism>
<dbReference type="OrthoDB" id="245697at2759"/>
<dbReference type="SUPFAM" id="SSF48065">
    <property type="entry name" value="DBL homology domain (DH-domain)"/>
    <property type="match status" value="1"/>
</dbReference>
<dbReference type="FunCoup" id="A0A5N4AHF1">
    <property type="interactions" value="618"/>
</dbReference>
<dbReference type="Gene3D" id="2.30.29.30">
    <property type="entry name" value="Pleckstrin-homology domain (PH domain)/Phosphotyrosine-binding domain (PTB)"/>
    <property type="match status" value="1"/>
</dbReference>
<dbReference type="InterPro" id="IPR001331">
    <property type="entry name" value="GDS_CDC24_CS"/>
</dbReference>
<dbReference type="Gene3D" id="1.20.900.10">
    <property type="entry name" value="Dbl homology (DH) domain"/>
    <property type="match status" value="1"/>
</dbReference>
<dbReference type="SMART" id="SM00325">
    <property type="entry name" value="RhoGEF"/>
    <property type="match status" value="1"/>
</dbReference>
<feature type="domain" description="DH" evidence="2">
    <location>
        <begin position="65"/>
        <end position="239"/>
    </location>
</feature>
<sequence>MENINEKGSINVQENCTPDKQLGLSAEIHHEILERNMLTTRTKQKILTDLYDIKKIEIERYQNGQRDKILSEILSSEISYQRQLTILKDHFMAPLKEREILTNDEYDTLFCNVKTISNISSELIHQLETKSFADAFSKIVPFFKHYSVYAYHYKASLQMLQNISKKNAAFAHLLEMQESRPEVQSKLSALLITPIQRIPRYCLLLEQLIENTPSSHDLHLPLIELHKTVESVALHLNSLIEDQENAQLLLEFQRSLLHGVPSIVRPGRKLIKKGVLTVVTDADKKSKKCVVLMSDILMYCKIKKNDVNLPNSLKCYGIFPLNKCKLVKNLSKGAFTINCEDESLTVYHEHASEIEDWVRAVDGRIKQYLNERRTLRKDSSSRRPAVHKRNLEQYQEVGVSPGVPRRKRLISDQEKGESATANTAIHKNNSLYSKPTKRRCIKRYFERPISGPETKQQDCLYPLRELALKDSNLLSNTNTAIETKENNKLNTVDNTNNDVFVFGSNTQSRGFTFRMKNAFNDLRISFQKFFGFHR</sequence>
<evidence type="ECO:0000259" key="1">
    <source>
        <dbReference type="PROSITE" id="PS50003"/>
    </source>
</evidence>
<dbReference type="SUPFAM" id="SSF50729">
    <property type="entry name" value="PH domain-like"/>
    <property type="match status" value="1"/>
</dbReference>
<feature type="domain" description="PH" evidence="1">
    <location>
        <begin position="269"/>
        <end position="366"/>
    </location>
</feature>
<proteinExistence type="predicted"/>
<reference evidence="3 4" key="1">
    <citation type="journal article" date="2018" name="Elife">
        <title>Firefly genomes illuminate parallel origins of bioluminescence in beetles.</title>
        <authorList>
            <person name="Fallon T.R."/>
            <person name="Lower S.E."/>
            <person name="Chang C.H."/>
            <person name="Bessho-Uehara M."/>
            <person name="Martin G.J."/>
            <person name="Bewick A.J."/>
            <person name="Behringer M."/>
            <person name="Debat H.J."/>
            <person name="Wong I."/>
            <person name="Day J.C."/>
            <person name="Suvorov A."/>
            <person name="Silva C.J."/>
            <person name="Stanger-Hall K.F."/>
            <person name="Hall D.W."/>
            <person name="Schmitz R.J."/>
            <person name="Nelson D.R."/>
            <person name="Lewis S.M."/>
            <person name="Shigenobu S."/>
            <person name="Bybee S.M."/>
            <person name="Larracuente A.M."/>
            <person name="Oba Y."/>
            <person name="Weng J.K."/>
        </authorList>
    </citation>
    <scope>NUCLEOTIDE SEQUENCE [LARGE SCALE GENOMIC DNA]</scope>
    <source>
        <strain evidence="3">1611_PpyrPB1</strain>
        <tissue evidence="3">Whole body</tissue>
    </source>
</reference>
<evidence type="ECO:0000313" key="4">
    <source>
        <dbReference type="Proteomes" id="UP000327044"/>
    </source>
</evidence>
<dbReference type="GO" id="GO:0035556">
    <property type="term" value="P:intracellular signal transduction"/>
    <property type="evidence" value="ECO:0007669"/>
    <property type="project" value="InterPro"/>
</dbReference>
<evidence type="ECO:0008006" key="5">
    <source>
        <dbReference type="Google" id="ProtNLM"/>
    </source>
</evidence>
<dbReference type="InterPro" id="IPR011993">
    <property type="entry name" value="PH-like_dom_sf"/>
</dbReference>
<dbReference type="CDD" id="cd00160">
    <property type="entry name" value="RhoGEF"/>
    <property type="match status" value="1"/>
</dbReference>
<dbReference type="EMBL" id="VVIM01000007">
    <property type="protein sequence ID" value="KAB0796747.1"/>
    <property type="molecule type" value="Genomic_DNA"/>
</dbReference>
<name>A0A5N4AHF1_PHOPY</name>